<proteinExistence type="predicted"/>
<dbReference type="AlphaFoldDB" id="A0A084AGY9"/>
<feature type="transmembrane region" description="Helical" evidence="2">
    <location>
        <begin position="213"/>
        <end position="231"/>
    </location>
</feature>
<name>A0A084AGY9_STACB</name>
<feature type="region of interest" description="Disordered" evidence="1">
    <location>
        <begin position="1"/>
        <end position="40"/>
    </location>
</feature>
<dbReference type="PANTHER" id="PTHR31410:SF1">
    <property type="entry name" value="POST-GPI ATTACHMENT TO PROTEINS FACTOR 4"/>
    <property type="match status" value="1"/>
</dbReference>
<evidence type="ECO:0000313" key="3">
    <source>
        <dbReference type="EMBL" id="KEY64568.1"/>
    </source>
</evidence>
<keyword evidence="2" id="KW-1133">Transmembrane helix</keyword>
<dbReference type="OrthoDB" id="2016523at2759"/>
<dbReference type="EMBL" id="KL648733">
    <property type="protein sequence ID" value="KEY64568.1"/>
    <property type="molecule type" value="Genomic_DNA"/>
</dbReference>
<dbReference type="HOGENOM" id="CLU_036324_0_0_1"/>
<dbReference type="GO" id="GO:0000139">
    <property type="term" value="C:Golgi membrane"/>
    <property type="evidence" value="ECO:0007669"/>
    <property type="project" value="InterPro"/>
</dbReference>
<keyword evidence="2" id="KW-0812">Transmembrane</keyword>
<reference evidence="3 4" key="1">
    <citation type="journal article" date="2014" name="BMC Genomics">
        <title>Comparative genome sequencing reveals chemotype-specific gene clusters in the toxigenic black mold Stachybotrys.</title>
        <authorList>
            <person name="Semeiks J."/>
            <person name="Borek D."/>
            <person name="Otwinowski Z."/>
            <person name="Grishin N.V."/>
        </authorList>
    </citation>
    <scope>NUCLEOTIDE SEQUENCE [LARGE SCALE GENOMIC DNA]</scope>
    <source>
        <strain evidence="4">CBS 109288 / IBT 7711</strain>
    </source>
</reference>
<evidence type="ECO:0000256" key="1">
    <source>
        <dbReference type="SAM" id="MobiDB-lite"/>
    </source>
</evidence>
<protein>
    <submittedName>
        <fullName evidence="3">Uncharacterized protein</fullName>
    </submittedName>
</protein>
<dbReference type="GO" id="GO:0016757">
    <property type="term" value="F:glycosyltransferase activity"/>
    <property type="evidence" value="ECO:0007669"/>
    <property type="project" value="InterPro"/>
</dbReference>
<keyword evidence="4" id="KW-1185">Reference proteome</keyword>
<dbReference type="PANTHER" id="PTHR31410">
    <property type="entry name" value="TRANSMEMBRANE PROTEIN 246"/>
    <property type="match status" value="1"/>
</dbReference>
<feature type="transmembrane region" description="Helical" evidence="2">
    <location>
        <begin position="259"/>
        <end position="278"/>
    </location>
</feature>
<evidence type="ECO:0000256" key="2">
    <source>
        <dbReference type="SAM" id="Phobius"/>
    </source>
</evidence>
<accession>A0A084AGY9</accession>
<feature type="compositionally biased region" description="Polar residues" evidence="1">
    <location>
        <begin position="13"/>
        <end position="24"/>
    </location>
</feature>
<organism evidence="3 4">
    <name type="scientific">Stachybotrys chartarum (strain CBS 109288 / IBT 7711)</name>
    <name type="common">Toxic black mold</name>
    <name type="synonym">Stilbospora chartarum</name>
    <dbReference type="NCBI Taxonomy" id="1280523"/>
    <lineage>
        <taxon>Eukaryota</taxon>
        <taxon>Fungi</taxon>
        <taxon>Dikarya</taxon>
        <taxon>Ascomycota</taxon>
        <taxon>Pezizomycotina</taxon>
        <taxon>Sordariomycetes</taxon>
        <taxon>Hypocreomycetidae</taxon>
        <taxon>Hypocreales</taxon>
        <taxon>Stachybotryaceae</taxon>
        <taxon>Stachybotrys</taxon>
    </lineage>
</organism>
<dbReference type="Proteomes" id="UP000028045">
    <property type="component" value="Unassembled WGS sequence"/>
</dbReference>
<dbReference type="CDD" id="cd22189">
    <property type="entry name" value="PGAP4-like_fungal"/>
    <property type="match status" value="1"/>
</dbReference>
<dbReference type="InterPro" id="IPR029675">
    <property type="entry name" value="PGAP4"/>
</dbReference>
<keyword evidence="2" id="KW-0472">Membrane</keyword>
<evidence type="ECO:0000313" key="4">
    <source>
        <dbReference type="Proteomes" id="UP000028045"/>
    </source>
</evidence>
<dbReference type="GO" id="GO:0006506">
    <property type="term" value="P:GPI anchor biosynthetic process"/>
    <property type="evidence" value="ECO:0007669"/>
    <property type="project" value="InterPro"/>
</dbReference>
<sequence>MREAEADEYIARISNQPSLSPSDNRSFRKPQTFGSEPGTEEVCVGIPSLKRDNEQFLRRTIASLLDSLGDEEQLELHMVVLLADDKPENNPAYGQEWLEYLADEVLVYGQDRAVPSGVGTANYRRIPHKQIGAGKRRKHIRFDHAALISACQRRGAPYFLLIEDDIIASRDWYQRMRWGLAEAERTYANRDWLYMRLFYSETFLGWHSEEDLIYLRNILTVYLCIALFLCLRETRGRWRGVGAIQASSIIKHIRSYTGVYFWTTCYIALYFMAGRLLVNGYRPGLQEMANYGCCGQGLVFPARHLAMLEERFLQPPFEIAGDALVEEIAAEDDMRKLALVPSVLQHVGIRGSSAPGGKVRTTWNFSFEKLN</sequence>
<gene>
    <name evidence="3" type="ORF">S7711_03632</name>
</gene>